<evidence type="ECO:0000256" key="1">
    <source>
        <dbReference type="ARBA" id="ARBA00001947"/>
    </source>
</evidence>
<dbReference type="PANTHER" id="PTHR42940">
    <property type="entry name" value="ALCOHOL DEHYDROGENASE 1-RELATED"/>
    <property type="match status" value="1"/>
</dbReference>
<feature type="domain" description="Rhodanese" evidence="6">
    <location>
        <begin position="142"/>
        <end position="197"/>
    </location>
</feature>
<dbReference type="STRING" id="1435377.SUSAZ_10130"/>
<proteinExistence type="inferred from homology"/>
<dbReference type="InterPro" id="IPR036291">
    <property type="entry name" value="NAD(P)-bd_dom_sf"/>
</dbReference>
<evidence type="ECO:0000313" key="9">
    <source>
        <dbReference type="Proteomes" id="UP000060043"/>
    </source>
</evidence>
<dbReference type="Proteomes" id="UP000065473">
    <property type="component" value="Chromosome"/>
</dbReference>
<dbReference type="OMA" id="AFPHVKP"/>
<evidence type="ECO:0000256" key="5">
    <source>
        <dbReference type="ARBA" id="ARBA00023002"/>
    </source>
</evidence>
<reference evidence="9 10" key="1">
    <citation type="submission" date="2015-12" db="EMBL/GenBank/DDBJ databases">
        <title>A stable core within a dynamic pangenome in Sulfolobus acidocaldarius.</title>
        <authorList>
            <person name="Anderson R."/>
            <person name="Kouris A."/>
            <person name="Seward C."/>
            <person name="Campbell K."/>
            <person name="Whitaker R."/>
        </authorList>
    </citation>
    <scope>NUCLEOTIDE SEQUENCE [LARGE SCALE GENOMIC DNA]</scope>
    <source>
        <strain evidence="7 10">GG12-C01-09</strain>
        <strain evidence="8 9">NG05B_CO5_07</strain>
    </source>
</reference>
<sequence length="311" mass="33944">MKAAVLTAYNSPFEIRKDVEPNGSGVVVDVAATGICGRDLVVWKGGFRNLKLPLILGHEIVGYYKGKPVAVYPNLSCGNCEYCKAGKENLCENAKIIGEGEITGGYGEKVIAPEKNLIPLPTEEMEKYAAALDPVATAIHSAKLANLNKDSKVLVTGAGGGVGVHLVQYLKHIGIKEVYGLTSKVDKLKELGATPITQIKNEKFDAVFELVGSKTINDSLRSLKKEGTLVLIGNVEGEPITLLRPALTVMRQQKIVGSAAYTKEEYEEAIRIIGENKIKIIYESYELERINEAYRKLANREIFGRAVLKLR</sequence>
<evidence type="ECO:0000256" key="3">
    <source>
        <dbReference type="ARBA" id="ARBA00022723"/>
    </source>
</evidence>
<dbReference type="AlphaFoldDB" id="A0A0U3HNE2"/>
<dbReference type="GO" id="GO:0046872">
    <property type="term" value="F:metal ion binding"/>
    <property type="evidence" value="ECO:0007669"/>
    <property type="project" value="UniProtKB-KW"/>
</dbReference>
<keyword evidence="5" id="KW-0560">Oxidoreductase</keyword>
<dbReference type="PaxDb" id="1435377-SUSAZ_10130"/>
<dbReference type="GO" id="GO:0004022">
    <property type="term" value="F:alcohol dehydrogenase (NAD+) activity"/>
    <property type="evidence" value="ECO:0007669"/>
    <property type="project" value="TreeGrafter"/>
</dbReference>
<dbReference type="Pfam" id="PF00107">
    <property type="entry name" value="ADH_zinc_N"/>
    <property type="match status" value="1"/>
</dbReference>
<dbReference type="Pfam" id="PF08240">
    <property type="entry name" value="ADH_N"/>
    <property type="match status" value="1"/>
</dbReference>
<dbReference type="InterPro" id="IPR001763">
    <property type="entry name" value="Rhodanese-like_dom"/>
</dbReference>
<dbReference type="GO" id="GO:0005737">
    <property type="term" value="C:cytoplasm"/>
    <property type="evidence" value="ECO:0007669"/>
    <property type="project" value="TreeGrafter"/>
</dbReference>
<comment type="similarity">
    <text evidence="2">Belongs to the zinc-containing alcohol dehydrogenase family.</text>
</comment>
<dbReference type="Proteomes" id="UP000060043">
    <property type="component" value="Chromosome"/>
</dbReference>
<dbReference type="PROSITE" id="PS50206">
    <property type="entry name" value="RHODANESE_3"/>
    <property type="match status" value="1"/>
</dbReference>
<comment type="cofactor">
    <cofactor evidence="1">
        <name>Zn(2+)</name>
        <dbReference type="ChEBI" id="CHEBI:29105"/>
    </cofactor>
</comment>
<evidence type="ECO:0000313" key="10">
    <source>
        <dbReference type="Proteomes" id="UP000065473"/>
    </source>
</evidence>
<dbReference type="PANTHER" id="PTHR42940:SF8">
    <property type="entry name" value="VACUOLAR PROTEIN SORTING-ASSOCIATED PROTEIN 11"/>
    <property type="match status" value="1"/>
</dbReference>
<evidence type="ECO:0000256" key="4">
    <source>
        <dbReference type="ARBA" id="ARBA00022833"/>
    </source>
</evidence>
<dbReference type="RefSeq" id="WP_011278993.1">
    <property type="nucleotide sequence ID" value="NZ_BHWZ01000006.1"/>
</dbReference>
<accession>A0A0U3HNE2</accession>
<protein>
    <submittedName>
        <fullName evidence="8">Alcohol dehydrogenase</fullName>
    </submittedName>
</protein>
<organism evidence="8 9">
    <name type="scientific">Sulfolobus acidocaldarius</name>
    <dbReference type="NCBI Taxonomy" id="2285"/>
    <lineage>
        <taxon>Archaea</taxon>
        <taxon>Thermoproteota</taxon>
        <taxon>Thermoprotei</taxon>
        <taxon>Sulfolobales</taxon>
        <taxon>Sulfolobaceae</taxon>
        <taxon>Sulfolobus</taxon>
    </lineage>
</organism>
<dbReference type="SUPFAM" id="SSF51735">
    <property type="entry name" value="NAD(P)-binding Rossmann-fold domains"/>
    <property type="match status" value="1"/>
</dbReference>
<evidence type="ECO:0000256" key="2">
    <source>
        <dbReference type="ARBA" id="ARBA00008072"/>
    </source>
</evidence>
<dbReference type="GeneID" id="14552720"/>
<keyword evidence="3" id="KW-0479">Metal-binding</keyword>
<dbReference type="InterPro" id="IPR013154">
    <property type="entry name" value="ADH-like_N"/>
</dbReference>
<dbReference type="SUPFAM" id="SSF50129">
    <property type="entry name" value="GroES-like"/>
    <property type="match status" value="1"/>
</dbReference>
<evidence type="ECO:0000259" key="6">
    <source>
        <dbReference type="PROSITE" id="PS50206"/>
    </source>
</evidence>
<dbReference type="InterPro" id="IPR011032">
    <property type="entry name" value="GroES-like_sf"/>
</dbReference>
<dbReference type="EMBL" id="CP013694">
    <property type="protein sequence ID" value="ALU29726.1"/>
    <property type="molecule type" value="Genomic_DNA"/>
</dbReference>
<gene>
    <name evidence="7" type="ORF">ATY89_07075</name>
    <name evidence="8" type="ORF">ATZ20_10095</name>
</gene>
<dbReference type="SMART" id="SM00829">
    <property type="entry name" value="PKS_ER"/>
    <property type="match status" value="1"/>
</dbReference>
<dbReference type="EMBL" id="CP013695">
    <property type="protein sequence ID" value="ALU32460.1"/>
    <property type="molecule type" value="Genomic_DNA"/>
</dbReference>
<dbReference type="InterPro" id="IPR013149">
    <property type="entry name" value="ADH-like_C"/>
</dbReference>
<dbReference type="Gene3D" id="3.90.180.10">
    <property type="entry name" value="Medium-chain alcohol dehydrogenases, catalytic domain"/>
    <property type="match status" value="1"/>
</dbReference>
<evidence type="ECO:0000313" key="7">
    <source>
        <dbReference type="EMBL" id="ALU29726.1"/>
    </source>
</evidence>
<dbReference type="OrthoDB" id="73567at2157"/>
<name>A0A0U3HNE2_9CREN</name>
<dbReference type="InterPro" id="IPR020843">
    <property type="entry name" value="ER"/>
</dbReference>
<keyword evidence="4" id="KW-0862">Zinc</keyword>
<evidence type="ECO:0000313" key="8">
    <source>
        <dbReference type="EMBL" id="ALU32460.1"/>
    </source>
</evidence>